<keyword evidence="6 9" id="KW-0378">Hydrolase</keyword>
<keyword evidence="3 9" id="KW-0645">Protease</keyword>
<evidence type="ECO:0000256" key="8">
    <source>
        <dbReference type="ARBA" id="ARBA00043962"/>
    </source>
</evidence>
<accession>A0A9W8BND5</accession>
<evidence type="ECO:0000256" key="1">
    <source>
        <dbReference type="ARBA" id="ARBA00001947"/>
    </source>
</evidence>
<evidence type="ECO:0000256" key="6">
    <source>
        <dbReference type="ARBA" id="ARBA00022801"/>
    </source>
</evidence>
<dbReference type="AlphaFoldDB" id="A0A9W8BND5"/>
<keyword evidence="5" id="KW-0732">Signal</keyword>
<dbReference type="EC" id="3.4.-.-" evidence="9"/>
<dbReference type="GO" id="GO:0006508">
    <property type="term" value="P:proteolysis"/>
    <property type="evidence" value="ECO:0007669"/>
    <property type="project" value="UniProtKB-KW"/>
</dbReference>
<keyword evidence="2" id="KW-0031">Aminopeptidase</keyword>
<evidence type="ECO:0000256" key="7">
    <source>
        <dbReference type="ARBA" id="ARBA00022833"/>
    </source>
</evidence>
<evidence type="ECO:0000256" key="9">
    <source>
        <dbReference type="RuleBase" id="RU361240"/>
    </source>
</evidence>
<gene>
    <name evidence="11" type="ORF">H4R26_001192</name>
</gene>
<evidence type="ECO:0000256" key="2">
    <source>
        <dbReference type="ARBA" id="ARBA00022438"/>
    </source>
</evidence>
<dbReference type="InterPro" id="IPR045175">
    <property type="entry name" value="M28_fam"/>
</dbReference>
<dbReference type="PANTHER" id="PTHR12147">
    <property type="entry name" value="METALLOPEPTIDASE M28 FAMILY MEMBER"/>
    <property type="match status" value="1"/>
</dbReference>
<keyword evidence="4 9" id="KW-0479">Metal-binding</keyword>
<dbReference type="GO" id="GO:0004177">
    <property type="term" value="F:aminopeptidase activity"/>
    <property type="evidence" value="ECO:0007669"/>
    <property type="project" value="UniProtKB-KW"/>
</dbReference>
<evidence type="ECO:0000313" key="12">
    <source>
        <dbReference type="Proteomes" id="UP001150907"/>
    </source>
</evidence>
<dbReference type="OrthoDB" id="2214at2759"/>
<sequence>MVLTNLTGFTNRYYNNDNGRKSSAWLFQTIKSIAPNVQLSLFSHRFPQSSIIARIDGSHQNDQIVVVSAHQDSINANNPQSGRAPGADDDGSGTVTILEALRVFSSSKLVPKRAIEFHWYAGEEGGLLGSADVVQAYANRSVVADLHFDMTGFPSNPPAVGIVTDYTDKDTSELVRQIVKAYTDLPTVDFKCGYACSDHASWSADGVRAALPFENQYVDGNSNIHSPQDTISTVDFGHLLKYVNIALGFIVELADIQ</sequence>
<dbReference type="Pfam" id="PF04389">
    <property type="entry name" value="Peptidase_M28"/>
    <property type="match status" value="1"/>
</dbReference>
<evidence type="ECO:0000256" key="5">
    <source>
        <dbReference type="ARBA" id="ARBA00022729"/>
    </source>
</evidence>
<dbReference type="PANTHER" id="PTHR12147:SF56">
    <property type="entry name" value="AMINOPEPTIDASE YDR415C-RELATED"/>
    <property type="match status" value="1"/>
</dbReference>
<protein>
    <recommendedName>
        <fullName evidence="9">Peptide hydrolase</fullName>
        <ecNumber evidence="9">3.4.-.-</ecNumber>
    </recommendedName>
</protein>
<feature type="domain" description="Peptidase M28" evidence="10">
    <location>
        <begin position="51"/>
        <end position="247"/>
    </location>
</feature>
<reference evidence="11" key="1">
    <citation type="submission" date="2022-07" db="EMBL/GenBank/DDBJ databases">
        <title>Phylogenomic reconstructions and comparative analyses of Kickxellomycotina fungi.</title>
        <authorList>
            <person name="Reynolds N.K."/>
            <person name="Stajich J.E."/>
            <person name="Barry K."/>
            <person name="Grigoriev I.V."/>
            <person name="Crous P."/>
            <person name="Smith M.E."/>
        </authorList>
    </citation>
    <scope>NUCLEOTIDE SEQUENCE</scope>
    <source>
        <strain evidence="11">IMI 214461</strain>
    </source>
</reference>
<proteinExistence type="inferred from homology"/>
<dbReference type="Proteomes" id="UP001150907">
    <property type="component" value="Unassembled WGS sequence"/>
</dbReference>
<evidence type="ECO:0000256" key="3">
    <source>
        <dbReference type="ARBA" id="ARBA00022670"/>
    </source>
</evidence>
<evidence type="ECO:0000259" key="10">
    <source>
        <dbReference type="Pfam" id="PF04389"/>
    </source>
</evidence>
<evidence type="ECO:0000313" key="11">
    <source>
        <dbReference type="EMBL" id="KAJ2006748.1"/>
    </source>
</evidence>
<comment type="caution">
    <text evidence="11">The sequence shown here is derived from an EMBL/GenBank/DDBJ whole genome shotgun (WGS) entry which is preliminary data.</text>
</comment>
<dbReference type="EMBL" id="JANBQF010000049">
    <property type="protein sequence ID" value="KAJ2006748.1"/>
    <property type="molecule type" value="Genomic_DNA"/>
</dbReference>
<organism evidence="11 12">
    <name type="scientific">Coemansia thaxteri</name>
    <dbReference type="NCBI Taxonomy" id="2663907"/>
    <lineage>
        <taxon>Eukaryota</taxon>
        <taxon>Fungi</taxon>
        <taxon>Fungi incertae sedis</taxon>
        <taxon>Zoopagomycota</taxon>
        <taxon>Kickxellomycotina</taxon>
        <taxon>Kickxellomycetes</taxon>
        <taxon>Kickxellales</taxon>
        <taxon>Kickxellaceae</taxon>
        <taxon>Coemansia</taxon>
    </lineage>
</organism>
<dbReference type="GO" id="GO:0046872">
    <property type="term" value="F:metal ion binding"/>
    <property type="evidence" value="ECO:0007669"/>
    <property type="project" value="UniProtKB-KW"/>
</dbReference>
<comment type="cofactor">
    <cofactor evidence="1">
        <name>Zn(2+)</name>
        <dbReference type="ChEBI" id="CHEBI:29105"/>
    </cofactor>
</comment>
<keyword evidence="7 9" id="KW-0862">Zinc</keyword>
<name>A0A9W8BND5_9FUNG</name>
<keyword evidence="12" id="KW-1185">Reference proteome</keyword>
<evidence type="ECO:0000256" key="4">
    <source>
        <dbReference type="ARBA" id="ARBA00022723"/>
    </source>
</evidence>
<dbReference type="GO" id="GO:0008235">
    <property type="term" value="F:metalloexopeptidase activity"/>
    <property type="evidence" value="ECO:0007669"/>
    <property type="project" value="InterPro"/>
</dbReference>
<dbReference type="SUPFAM" id="SSF53187">
    <property type="entry name" value="Zn-dependent exopeptidases"/>
    <property type="match status" value="1"/>
</dbReference>
<dbReference type="Gene3D" id="3.40.630.10">
    <property type="entry name" value="Zn peptidases"/>
    <property type="match status" value="1"/>
</dbReference>
<comment type="similarity">
    <text evidence="8">Belongs to the peptidase M28 family. M28E subfamily.</text>
</comment>
<dbReference type="InterPro" id="IPR007484">
    <property type="entry name" value="Peptidase_M28"/>
</dbReference>